<evidence type="ECO:0000313" key="1">
    <source>
        <dbReference type="EMBL" id="MCC2190878.1"/>
    </source>
</evidence>
<organism evidence="1 2">
    <name type="scientific">Fusicatenibacter faecihominis</name>
    <dbReference type="NCBI Taxonomy" id="2881276"/>
    <lineage>
        <taxon>Bacteria</taxon>
        <taxon>Bacillati</taxon>
        <taxon>Bacillota</taxon>
        <taxon>Clostridia</taxon>
        <taxon>Lachnospirales</taxon>
        <taxon>Lachnospiraceae</taxon>
        <taxon>Fusicatenibacter</taxon>
    </lineage>
</organism>
<protein>
    <submittedName>
        <fullName evidence="1">Uncharacterized protein</fullName>
    </submittedName>
</protein>
<evidence type="ECO:0000313" key="2">
    <source>
        <dbReference type="Proteomes" id="UP001197875"/>
    </source>
</evidence>
<keyword evidence="2" id="KW-1185">Reference proteome</keyword>
<dbReference type="Proteomes" id="UP001197875">
    <property type="component" value="Unassembled WGS sequence"/>
</dbReference>
<dbReference type="AlphaFoldDB" id="A0AAE3DUV4"/>
<accession>A0AAE3DUV4</accession>
<dbReference type="EMBL" id="JAJEPR010000031">
    <property type="protein sequence ID" value="MCC2190878.1"/>
    <property type="molecule type" value="Genomic_DNA"/>
</dbReference>
<reference evidence="1 2" key="1">
    <citation type="submission" date="2021-10" db="EMBL/GenBank/DDBJ databases">
        <title>Anaerobic single-cell dispensing facilitates the cultivation of human gut bacteria.</title>
        <authorList>
            <person name="Afrizal A."/>
        </authorList>
    </citation>
    <scope>NUCLEOTIDE SEQUENCE [LARGE SCALE GENOMIC DNA]</scope>
    <source>
        <strain evidence="1 2">CLA-AA-H277</strain>
    </source>
</reference>
<proteinExistence type="predicted"/>
<name>A0AAE3DUV4_9FIRM</name>
<gene>
    <name evidence="1" type="ORF">LKD71_13890</name>
</gene>
<sequence length="166" mass="20161">MGQQVFKNENFYIDETKSNYIEQLQTMYQKDIVVPEMKYKEFLEKLYEKFSLKETTLSGIDKVTYATLNSNLINLDRSKIWIVINDESVKNFYKYYYQRFFNKSYVCLVYDPNLDTFYSNCSLFEAYIKIIRGINEEEIVKNTFKYRDYLNTMYQYQKLITELKNG</sequence>
<comment type="caution">
    <text evidence="1">The sequence shown here is derived from an EMBL/GenBank/DDBJ whole genome shotgun (WGS) entry which is preliminary data.</text>
</comment>
<dbReference type="RefSeq" id="WP_227615915.1">
    <property type="nucleotide sequence ID" value="NZ_JAJEPR010000031.1"/>
</dbReference>